<evidence type="ECO:0000256" key="1">
    <source>
        <dbReference type="SAM" id="SignalP"/>
    </source>
</evidence>
<evidence type="ECO:0000313" key="2">
    <source>
        <dbReference type="EMBL" id="KAL1508410.1"/>
    </source>
</evidence>
<dbReference type="Pfam" id="PF08855">
    <property type="entry name" value="DUF1825"/>
    <property type="match status" value="1"/>
</dbReference>
<accession>A0AB34IWZ9</accession>
<sequence>MKALCHLLLFTSVTALRLYLPPPRRAIFMSENLASVVCITPIGPFCPFRSSACRDDGLLASGMSELSSMTPRFMTELARIQLSMQTGSEVDPAQVRRIGEEMLAAQTEWEQLLARMGMTDDFQAREYKKMTMAHLDKSGQSLETIGKMIRWQADCMIAYADRRPPPFPPAGVDLEMMAKQASAGSSSPMSAIGAANAITSSPFTGGEAVFDSPIVKEEYEKLCRDHNALVRMGEGYGSFDPLGKIAFIDAIEKVEERWDILFSRFALLGAVNPEFREQTETFLEGMGLTPQTFRELLRDAHQKMRHDAEQERILGPQSQG</sequence>
<proteinExistence type="predicted"/>
<organism evidence="2 3">
    <name type="scientific">Prymnesium parvum</name>
    <name type="common">Toxic golden alga</name>
    <dbReference type="NCBI Taxonomy" id="97485"/>
    <lineage>
        <taxon>Eukaryota</taxon>
        <taxon>Haptista</taxon>
        <taxon>Haptophyta</taxon>
        <taxon>Prymnesiophyceae</taxon>
        <taxon>Prymnesiales</taxon>
        <taxon>Prymnesiaceae</taxon>
        <taxon>Prymnesium</taxon>
    </lineage>
</organism>
<gene>
    <name evidence="2" type="ORF">AB1Y20_004519</name>
</gene>
<name>A0AB34IWZ9_PRYPA</name>
<dbReference type="InterPro" id="IPR014954">
    <property type="entry name" value="DUF1825"/>
</dbReference>
<dbReference type="Proteomes" id="UP001515480">
    <property type="component" value="Unassembled WGS sequence"/>
</dbReference>
<reference evidence="2 3" key="1">
    <citation type="journal article" date="2024" name="Science">
        <title>Giant polyketide synthase enzymes in the biosynthesis of giant marine polyether toxins.</title>
        <authorList>
            <person name="Fallon T.R."/>
            <person name="Shende V.V."/>
            <person name="Wierzbicki I.H."/>
            <person name="Pendleton A.L."/>
            <person name="Watervoot N.F."/>
            <person name="Auber R.P."/>
            <person name="Gonzalez D.J."/>
            <person name="Wisecaver J.H."/>
            <person name="Moore B.S."/>
        </authorList>
    </citation>
    <scope>NUCLEOTIDE SEQUENCE [LARGE SCALE GENOMIC DNA]</scope>
    <source>
        <strain evidence="2 3">12B1</strain>
    </source>
</reference>
<feature type="signal peptide" evidence="1">
    <location>
        <begin position="1"/>
        <end position="15"/>
    </location>
</feature>
<dbReference type="AlphaFoldDB" id="A0AB34IWZ9"/>
<protein>
    <recommendedName>
        <fullName evidence="4">Protein C10</fullName>
    </recommendedName>
</protein>
<keyword evidence="1" id="KW-0732">Signal</keyword>
<dbReference type="EMBL" id="JBGBPQ010000016">
    <property type="protein sequence ID" value="KAL1508410.1"/>
    <property type="molecule type" value="Genomic_DNA"/>
</dbReference>
<evidence type="ECO:0000313" key="3">
    <source>
        <dbReference type="Proteomes" id="UP001515480"/>
    </source>
</evidence>
<evidence type="ECO:0008006" key="4">
    <source>
        <dbReference type="Google" id="ProtNLM"/>
    </source>
</evidence>
<comment type="caution">
    <text evidence="2">The sequence shown here is derived from an EMBL/GenBank/DDBJ whole genome shotgun (WGS) entry which is preliminary data.</text>
</comment>
<keyword evidence="3" id="KW-1185">Reference proteome</keyword>
<feature type="chain" id="PRO_5044230332" description="Protein C10" evidence="1">
    <location>
        <begin position="16"/>
        <end position="320"/>
    </location>
</feature>